<organism evidence="3 4">
    <name type="scientific">Helicobacter macacae MIT 99-5501</name>
    <dbReference type="NCBI Taxonomy" id="1357400"/>
    <lineage>
        <taxon>Bacteria</taxon>
        <taxon>Pseudomonadati</taxon>
        <taxon>Campylobacterota</taxon>
        <taxon>Epsilonproteobacteria</taxon>
        <taxon>Campylobacterales</taxon>
        <taxon>Helicobacteraceae</taxon>
        <taxon>Helicobacter</taxon>
    </lineage>
</organism>
<dbReference type="PANTHER" id="PTHR30160">
    <property type="entry name" value="TETRAACYLDISACCHARIDE 4'-KINASE-RELATED"/>
    <property type="match status" value="1"/>
</dbReference>
<proteinExistence type="predicted"/>
<keyword evidence="2" id="KW-0808">Transferase</keyword>
<evidence type="ECO:0000313" key="4">
    <source>
        <dbReference type="Proteomes" id="UP000018731"/>
    </source>
</evidence>
<dbReference type="PATRIC" id="fig|1357400.3.peg.2315"/>
<dbReference type="STRING" id="1357400.HMPREF2086_01729"/>
<dbReference type="Pfam" id="PF01075">
    <property type="entry name" value="Glyco_transf_9"/>
    <property type="match status" value="2"/>
</dbReference>
<evidence type="ECO:0008006" key="5">
    <source>
        <dbReference type="Google" id="ProtNLM"/>
    </source>
</evidence>
<dbReference type="Proteomes" id="UP000018731">
    <property type="component" value="Unassembled WGS sequence"/>
</dbReference>
<dbReference type="GO" id="GO:0008713">
    <property type="term" value="F:ADP-heptose-lipopolysaccharide heptosyltransferase activity"/>
    <property type="evidence" value="ECO:0007669"/>
    <property type="project" value="TreeGrafter"/>
</dbReference>
<dbReference type="GO" id="GO:0009244">
    <property type="term" value="P:lipopolysaccharide core region biosynthetic process"/>
    <property type="evidence" value="ECO:0007669"/>
    <property type="project" value="TreeGrafter"/>
</dbReference>
<sequence length="444" mass="50273">MKRIAIVRLSALGDVIVSASVLGGLRLFSANALSPKEDLQIDWFVDERFSGVLEDSPCVDCLHSLPFKKWLKSPIGIYKIWRYMRSCGKYDAVIDMQGLLKSALVGKFLRSKKFMGFSARGCREGIASVFYTHRVDIAYHTNILVRNFLVVFGAFGMDLHKILKSIGLRLDKDYLEDLERIDSALKATKSDSEESIEGLERVIMNLGAFKRMIDLRGEGFGINASKLIDFDDKFLTHKKHLAQKYFKKYCSKGIKTYQEFGQEYVQDFGKESSLDSCPKEVLESKKFLFVLEASIEEKTYPIDKYCTLARMLQKHYGNITIYVIWNEAEGRANEMISLLKSRQICSVKLPKLDFNNIKFVLKNMDIVIGGDTGIAHLAWAIWQPCSIALLGNSEISSGKNMRQTRLKRVLLGNPFVISQSGEFEIASIAPDAIFECVKAHLDTD</sequence>
<protein>
    <recommendedName>
        <fullName evidence="5">Lipopolysaccharide heptosyltransferase I</fullName>
    </recommendedName>
</protein>
<keyword evidence="1" id="KW-0328">Glycosyltransferase</keyword>
<accession>V8C693</accession>
<dbReference type="HOGENOM" id="CLU_038371_6_0_7"/>
<dbReference type="RefSeq" id="WP_023928507.1">
    <property type="nucleotide sequence ID" value="NZ_KI669455.1"/>
</dbReference>
<dbReference type="EMBL" id="AZJI01000007">
    <property type="protein sequence ID" value="ETD22928.1"/>
    <property type="molecule type" value="Genomic_DNA"/>
</dbReference>
<evidence type="ECO:0000256" key="2">
    <source>
        <dbReference type="ARBA" id="ARBA00022679"/>
    </source>
</evidence>
<reference evidence="3 4" key="1">
    <citation type="journal article" date="2014" name="Genome Announc.">
        <title>Draft genome sequences of six enterohepatic helicobacter species isolated from humans and one from rhesus macaques.</title>
        <authorList>
            <person name="Shen Z."/>
            <person name="Sheh A."/>
            <person name="Young S.K."/>
            <person name="Abouelliel A."/>
            <person name="Ward D.V."/>
            <person name="Earl A.M."/>
            <person name="Fox J.G."/>
        </authorList>
    </citation>
    <scope>NUCLEOTIDE SEQUENCE [LARGE SCALE GENOMIC DNA]</scope>
    <source>
        <strain evidence="3 4">MIT 99-5501</strain>
    </source>
</reference>
<comment type="caution">
    <text evidence="3">The sequence shown here is derived from an EMBL/GenBank/DDBJ whole genome shotgun (WGS) entry which is preliminary data.</text>
</comment>
<dbReference type="SUPFAM" id="SSF53756">
    <property type="entry name" value="UDP-Glycosyltransferase/glycogen phosphorylase"/>
    <property type="match status" value="2"/>
</dbReference>
<dbReference type="PANTHER" id="PTHR30160:SF19">
    <property type="entry name" value="LIPOPOLYSACCHARIDE HEPTOSYLTRANSFERASE 1"/>
    <property type="match status" value="1"/>
</dbReference>
<dbReference type="InterPro" id="IPR002201">
    <property type="entry name" value="Glyco_trans_9"/>
</dbReference>
<evidence type="ECO:0000256" key="1">
    <source>
        <dbReference type="ARBA" id="ARBA00022676"/>
    </source>
</evidence>
<dbReference type="GO" id="GO:0005829">
    <property type="term" value="C:cytosol"/>
    <property type="evidence" value="ECO:0007669"/>
    <property type="project" value="TreeGrafter"/>
</dbReference>
<dbReference type="OrthoDB" id="9760688at2"/>
<dbReference type="Gene3D" id="3.40.50.2000">
    <property type="entry name" value="Glycogen Phosphorylase B"/>
    <property type="match status" value="2"/>
</dbReference>
<dbReference type="AlphaFoldDB" id="V8C693"/>
<dbReference type="eggNOG" id="COG0859">
    <property type="taxonomic scope" value="Bacteria"/>
</dbReference>
<keyword evidence="4" id="KW-1185">Reference proteome</keyword>
<name>V8C693_9HELI</name>
<gene>
    <name evidence="3" type="ORF">HMPREF2086_01729</name>
</gene>
<dbReference type="InterPro" id="IPR051199">
    <property type="entry name" value="LPS_LOS_Heptosyltrfase"/>
</dbReference>
<evidence type="ECO:0000313" key="3">
    <source>
        <dbReference type="EMBL" id="ETD22928.1"/>
    </source>
</evidence>